<keyword evidence="1" id="KW-0808">Transferase</keyword>
<reference evidence="1" key="1">
    <citation type="submission" date="2022-07" db="EMBL/GenBank/DDBJ databases">
        <title>Phylogenomic reconstructions and comparative analyses of Kickxellomycotina fungi.</title>
        <authorList>
            <person name="Reynolds N.K."/>
            <person name="Stajich J.E."/>
            <person name="Barry K."/>
            <person name="Grigoriev I.V."/>
            <person name="Crous P."/>
            <person name="Smith M.E."/>
        </authorList>
    </citation>
    <scope>NUCLEOTIDE SEQUENCE</scope>
    <source>
        <strain evidence="1">Benny 63K</strain>
    </source>
</reference>
<name>A0ACC1HZM7_9FUNG</name>
<evidence type="ECO:0000313" key="2">
    <source>
        <dbReference type="Proteomes" id="UP001150581"/>
    </source>
</evidence>
<sequence length="158" mass="17552">MSAQSSTAPLSAATSKRLQSELMTLMMSKLSGISAFPHSDNMLNWAGTIEGAEGTVYAGLKYKLRLVFPSDYPFTAPTITFDTPCWHPNVDERGNICLDILKEKWSAVYNVQTILLSLQTLLGDPNPDSPLNGQAAQLWEDQVEYKRVLLKHYKDSAQ</sequence>
<dbReference type="EMBL" id="JANBPG010003662">
    <property type="protein sequence ID" value="KAJ1879770.1"/>
    <property type="molecule type" value="Genomic_DNA"/>
</dbReference>
<keyword evidence="1" id="KW-0012">Acyltransferase</keyword>
<keyword evidence="2" id="KW-1185">Reference proteome</keyword>
<organism evidence="1 2">
    <name type="scientific">Kickxella alabastrina</name>
    <dbReference type="NCBI Taxonomy" id="61397"/>
    <lineage>
        <taxon>Eukaryota</taxon>
        <taxon>Fungi</taxon>
        <taxon>Fungi incertae sedis</taxon>
        <taxon>Zoopagomycota</taxon>
        <taxon>Kickxellomycotina</taxon>
        <taxon>Kickxellomycetes</taxon>
        <taxon>Kickxellales</taxon>
        <taxon>Kickxellaceae</taxon>
        <taxon>Kickxella</taxon>
    </lineage>
</organism>
<accession>A0ACC1HZM7</accession>
<proteinExistence type="predicted"/>
<dbReference type="Proteomes" id="UP001150581">
    <property type="component" value="Unassembled WGS sequence"/>
</dbReference>
<protein>
    <submittedName>
        <fullName evidence="1">Ubiquitin-conjugating enzyme E2 C</fullName>
        <ecNumber evidence="1">2.3.2.23</ecNumber>
    </submittedName>
</protein>
<gene>
    <name evidence="1" type="primary">UBE2C_1</name>
    <name evidence="1" type="ORF">LPJ66_011625</name>
</gene>
<dbReference type="EC" id="2.3.2.23" evidence="1"/>
<comment type="caution">
    <text evidence="1">The sequence shown here is derived from an EMBL/GenBank/DDBJ whole genome shotgun (WGS) entry which is preliminary data.</text>
</comment>
<evidence type="ECO:0000313" key="1">
    <source>
        <dbReference type="EMBL" id="KAJ1879770.1"/>
    </source>
</evidence>